<evidence type="ECO:0000313" key="1">
    <source>
        <dbReference type="EMBL" id="CAB4781387.1"/>
    </source>
</evidence>
<protein>
    <submittedName>
        <fullName evidence="1">Unannotated protein</fullName>
    </submittedName>
</protein>
<name>A0A6J6WGV0_9ZZZZ</name>
<dbReference type="EMBL" id="CAEZZX010000141">
    <property type="protein sequence ID" value="CAB4781387.1"/>
    <property type="molecule type" value="Genomic_DNA"/>
</dbReference>
<proteinExistence type="predicted"/>
<dbReference type="AlphaFoldDB" id="A0A6J6WGV0"/>
<reference evidence="1" key="1">
    <citation type="submission" date="2020-05" db="EMBL/GenBank/DDBJ databases">
        <authorList>
            <person name="Chiriac C."/>
            <person name="Salcher M."/>
            <person name="Ghai R."/>
            <person name="Kavagutti S V."/>
        </authorList>
    </citation>
    <scope>NUCLEOTIDE SEQUENCE</scope>
</reference>
<sequence length="62" mass="6453">MLIEFGLQISKVNVSGLITGNDNDLHSGHHCAGSIGSMGRRWNQADGSEVITVCAVVGANSQ</sequence>
<organism evidence="1">
    <name type="scientific">freshwater metagenome</name>
    <dbReference type="NCBI Taxonomy" id="449393"/>
    <lineage>
        <taxon>unclassified sequences</taxon>
        <taxon>metagenomes</taxon>
        <taxon>ecological metagenomes</taxon>
    </lineage>
</organism>
<gene>
    <name evidence="1" type="ORF">UFOPK2938_00747</name>
</gene>
<accession>A0A6J6WGV0</accession>